<dbReference type="InterPro" id="IPR050553">
    <property type="entry name" value="Thioredoxin_ResA/DsbE_sf"/>
</dbReference>
<evidence type="ECO:0000313" key="7">
    <source>
        <dbReference type="Proteomes" id="UP000237056"/>
    </source>
</evidence>
<evidence type="ECO:0000256" key="3">
    <source>
        <dbReference type="ARBA" id="ARBA00023157"/>
    </source>
</evidence>
<dbReference type="Gene3D" id="3.40.30.10">
    <property type="entry name" value="Glutaredoxin"/>
    <property type="match status" value="1"/>
</dbReference>
<protein>
    <submittedName>
        <fullName evidence="6">Thiol-disulfide isomerase/thioredoxin</fullName>
    </submittedName>
</protein>
<proteinExistence type="predicted"/>
<feature type="domain" description="Thioredoxin" evidence="5">
    <location>
        <begin position="189"/>
        <end position="332"/>
    </location>
</feature>
<keyword evidence="3" id="KW-1015">Disulfide bond</keyword>
<keyword evidence="6" id="KW-0413">Isomerase</keyword>
<name>A0A2S4NAG6_9FLAO</name>
<dbReference type="SUPFAM" id="SSF52833">
    <property type="entry name" value="Thioredoxin-like"/>
    <property type="match status" value="1"/>
</dbReference>
<dbReference type="CDD" id="cd02966">
    <property type="entry name" value="TlpA_like_family"/>
    <property type="match status" value="1"/>
</dbReference>
<dbReference type="Pfam" id="PF08534">
    <property type="entry name" value="Redoxin"/>
    <property type="match status" value="1"/>
</dbReference>
<organism evidence="6 7">
    <name type="scientific">Flavobacterium croceum DSM 17960</name>
    <dbReference type="NCBI Taxonomy" id="1121886"/>
    <lineage>
        <taxon>Bacteria</taxon>
        <taxon>Pseudomonadati</taxon>
        <taxon>Bacteroidota</taxon>
        <taxon>Flavobacteriia</taxon>
        <taxon>Flavobacteriales</taxon>
        <taxon>Flavobacteriaceae</taxon>
        <taxon>Flavobacterium</taxon>
    </lineage>
</organism>
<dbReference type="InterPro" id="IPR013766">
    <property type="entry name" value="Thioredoxin_domain"/>
</dbReference>
<keyword evidence="2" id="KW-0201">Cytochrome c-type biogenesis</keyword>
<dbReference type="GO" id="GO:0017004">
    <property type="term" value="P:cytochrome complex assembly"/>
    <property type="evidence" value="ECO:0007669"/>
    <property type="project" value="UniProtKB-KW"/>
</dbReference>
<keyword evidence="4" id="KW-0676">Redox-active center</keyword>
<dbReference type="PANTHER" id="PTHR42852">
    <property type="entry name" value="THIOL:DISULFIDE INTERCHANGE PROTEIN DSBE"/>
    <property type="match status" value="1"/>
</dbReference>
<comment type="subcellular location">
    <subcellularLocation>
        <location evidence="1">Cell envelope</location>
    </subcellularLocation>
</comment>
<dbReference type="RefSeq" id="WP_103725335.1">
    <property type="nucleotide sequence ID" value="NZ_PQNY01000003.1"/>
</dbReference>
<dbReference type="PANTHER" id="PTHR42852:SF6">
    <property type="entry name" value="THIOL:DISULFIDE INTERCHANGE PROTEIN DSBE"/>
    <property type="match status" value="1"/>
</dbReference>
<reference evidence="6 7" key="1">
    <citation type="submission" date="2018-01" db="EMBL/GenBank/DDBJ databases">
        <title>Genomic Encyclopedia of Type Strains, Phase I: the one thousand microbial genomes (KMG-I) project.</title>
        <authorList>
            <person name="Goeker M."/>
        </authorList>
    </citation>
    <scope>NUCLEOTIDE SEQUENCE [LARGE SCALE GENOMIC DNA]</scope>
    <source>
        <strain evidence="6 7">DSM 17960</strain>
    </source>
</reference>
<dbReference type="Proteomes" id="UP000237056">
    <property type="component" value="Unassembled WGS sequence"/>
</dbReference>
<dbReference type="PROSITE" id="PS51352">
    <property type="entry name" value="THIOREDOXIN_2"/>
    <property type="match status" value="1"/>
</dbReference>
<dbReference type="GO" id="GO:0016491">
    <property type="term" value="F:oxidoreductase activity"/>
    <property type="evidence" value="ECO:0007669"/>
    <property type="project" value="InterPro"/>
</dbReference>
<gene>
    <name evidence="6" type="ORF">Q361_103200</name>
</gene>
<dbReference type="InterPro" id="IPR013740">
    <property type="entry name" value="Redoxin"/>
</dbReference>
<dbReference type="GO" id="GO:0016853">
    <property type="term" value="F:isomerase activity"/>
    <property type="evidence" value="ECO:0007669"/>
    <property type="project" value="UniProtKB-KW"/>
</dbReference>
<sequence length="332" mass="37953">MKNIFYLLVVLITSICSYGQNKISFEGTIAHKNGDVVFIKNNQGAIVKELKVDSDGKFKDNFEIKKEGFYMFFDGKEYTELYLKNGYDLKMKLDAEDFDETVTYKGKGEKENNFLAEKIRNQITFEEKLASIDTKDAFTTLLDAKKANEDKALQAKGLDADFIKTMKGKFLNENLEVLDMFNDKLKEKELIGKPSPTFDFENHKGGTTSLESLKGKYVYIDVWATWCGPCRAEIPYLQKIEEKYHDKNIAFVSISVDEKKDYEKWKKMITDKNMGGIQLIADKNWMSDFVRAYGINSIPRFILIDPAGNVVNANAARPSEKALSELLDTLLK</sequence>
<evidence type="ECO:0000256" key="2">
    <source>
        <dbReference type="ARBA" id="ARBA00022748"/>
    </source>
</evidence>
<evidence type="ECO:0000256" key="1">
    <source>
        <dbReference type="ARBA" id="ARBA00004196"/>
    </source>
</evidence>
<dbReference type="EMBL" id="PQNY01000003">
    <property type="protein sequence ID" value="POS02682.1"/>
    <property type="molecule type" value="Genomic_DNA"/>
</dbReference>
<dbReference type="AlphaFoldDB" id="A0A2S4NAG6"/>
<dbReference type="InterPro" id="IPR036249">
    <property type="entry name" value="Thioredoxin-like_sf"/>
</dbReference>
<keyword evidence="7" id="KW-1185">Reference proteome</keyword>
<comment type="caution">
    <text evidence="6">The sequence shown here is derived from an EMBL/GenBank/DDBJ whole genome shotgun (WGS) entry which is preliminary data.</text>
</comment>
<evidence type="ECO:0000259" key="5">
    <source>
        <dbReference type="PROSITE" id="PS51352"/>
    </source>
</evidence>
<evidence type="ECO:0000256" key="4">
    <source>
        <dbReference type="ARBA" id="ARBA00023284"/>
    </source>
</evidence>
<dbReference type="OrthoDB" id="743079at2"/>
<dbReference type="GO" id="GO:0030313">
    <property type="term" value="C:cell envelope"/>
    <property type="evidence" value="ECO:0007669"/>
    <property type="project" value="UniProtKB-SubCell"/>
</dbReference>
<evidence type="ECO:0000313" key="6">
    <source>
        <dbReference type="EMBL" id="POS02682.1"/>
    </source>
</evidence>
<accession>A0A2S4NAG6</accession>